<feature type="transmembrane region" description="Helical" evidence="1">
    <location>
        <begin position="21"/>
        <end position="39"/>
    </location>
</feature>
<dbReference type="EMBL" id="BMWG01000010">
    <property type="protein sequence ID" value="GGZ38885.1"/>
    <property type="molecule type" value="Genomic_DNA"/>
</dbReference>
<organism evidence="2 3">
    <name type="scientific">Streptomyces inusitatus</name>
    <dbReference type="NCBI Taxonomy" id="68221"/>
    <lineage>
        <taxon>Bacteria</taxon>
        <taxon>Bacillati</taxon>
        <taxon>Actinomycetota</taxon>
        <taxon>Actinomycetes</taxon>
        <taxon>Kitasatosporales</taxon>
        <taxon>Streptomycetaceae</taxon>
        <taxon>Streptomyces</taxon>
    </lineage>
</organism>
<keyword evidence="3" id="KW-1185">Reference proteome</keyword>
<keyword evidence="1" id="KW-0812">Transmembrane</keyword>
<accession>A0A918Q9F0</accession>
<sequence>MLADTAAPSRIRTGIGILNSRLHSIGLKIFAVIVLAHWAEHLTQAVQIYVMGWPVPEARGVLGIPFPWLVTSEWMHYGYALLMLVGFILLRPGFTGKSRTWWNVTLGIQVWHHFEHLLLLIQALSGAYLAGRAVPTSLIQLVAPRVELHLFYNALVTIPMVIAMVLHARADRADNAAARCACAVER</sequence>
<proteinExistence type="predicted"/>
<reference evidence="2" key="1">
    <citation type="journal article" date="2014" name="Int. J. Syst. Evol. Microbiol.">
        <title>Complete genome sequence of Corynebacterium casei LMG S-19264T (=DSM 44701T), isolated from a smear-ripened cheese.</title>
        <authorList>
            <consortium name="US DOE Joint Genome Institute (JGI-PGF)"/>
            <person name="Walter F."/>
            <person name="Albersmeier A."/>
            <person name="Kalinowski J."/>
            <person name="Ruckert C."/>
        </authorList>
    </citation>
    <scope>NUCLEOTIDE SEQUENCE</scope>
    <source>
        <strain evidence="2">JCM 4988</strain>
    </source>
</reference>
<dbReference type="RefSeq" id="WP_190124157.1">
    <property type="nucleotide sequence ID" value="NZ_BMWG01000010.1"/>
</dbReference>
<evidence type="ECO:0000313" key="2">
    <source>
        <dbReference type="EMBL" id="GGZ38885.1"/>
    </source>
</evidence>
<name>A0A918Q9F0_9ACTN</name>
<evidence type="ECO:0000313" key="3">
    <source>
        <dbReference type="Proteomes" id="UP000630936"/>
    </source>
</evidence>
<feature type="transmembrane region" description="Helical" evidence="1">
    <location>
        <begin position="110"/>
        <end position="130"/>
    </location>
</feature>
<keyword evidence="1" id="KW-1133">Transmembrane helix</keyword>
<protein>
    <submittedName>
        <fullName evidence="2">Uncharacterized protein</fullName>
    </submittedName>
</protein>
<feature type="transmembrane region" description="Helical" evidence="1">
    <location>
        <begin position="74"/>
        <end position="90"/>
    </location>
</feature>
<gene>
    <name evidence="2" type="ORF">GCM10010387_36340</name>
</gene>
<dbReference type="Proteomes" id="UP000630936">
    <property type="component" value="Unassembled WGS sequence"/>
</dbReference>
<reference evidence="2" key="2">
    <citation type="submission" date="2020-09" db="EMBL/GenBank/DDBJ databases">
        <authorList>
            <person name="Sun Q."/>
            <person name="Ohkuma M."/>
        </authorList>
    </citation>
    <scope>NUCLEOTIDE SEQUENCE</scope>
    <source>
        <strain evidence="2">JCM 4988</strain>
    </source>
</reference>
<dbReference type="AlphaFoldDB" id="A0A918Q9F0"/>
<evidence type="ECO:0000256" key="1">
    <source>
        <dbReference type="SAM" id="Phobius"/>
    </source>
</evidence>
<feature type="transmembrane region" description="Helical" evidence="1">
    <location>
        <begin position="150"/>
        <end position="168"/>
    </location>
</feature>
<comment type="caution">
    <text evidence="2">The sequence shown here is derived from an EMBL/GenBank/DDBJ whole genome shotgun (WGS) entry which is preliminary data.</text>
</comment>
<keyword evidence="1" id="KW-0472">Membrane</keyword>